<dbReference type="InterPro" id="IPR029260">
    <property type="entry name" value="DSPn"/>
</dbReference>
<keyword evidence="3" id="KW-0378">Hydrolase</keyword>
<dbReference type="InterPro" id="IPR050561">
    <property type="entry name" value="PTP"/>
</dbReference>
<organism evidence="7 8">
    <name type="scientific">Blomia tropicalis</name>
    <name type="common">Mite</name>
    <dbReference type="NCBI Taxonomy" id="40697"/>
    <lineage>
        <taxon>Eukaryota</taxon>
        <taxon>Metazoa</taxon>
        <taxon>Ecdysozoa</taxon>
        <taxon>Arthropoda</taxon>
        <taxon>Chelicerata</taxon>
        <taxon>Arachnida</taxon>
        <taxon>Acari</taxon>
        <taxon>Acariformes</taxon>
        <taxon>Sarcoptiformes</taxon>
        <taxon>Astigmata</taxon>
        <taxon>Glycyphagoidea</taxon>
        <taxon>Echimyopodidae</taxon>
        <taxon>Blomia</taxon>
    </lineage>
</organism>
<dbReference type="Pfam" id="PF22785">
    <property type="entry name" value="Tc-R-P"/>
    <property type="match status" value="1"/>
</dbReference>
<evidence type="ECO:0000256" key="4">
    <source>
        <dbReference type="ARBA" id="ARBA00022912"/>
    </source>
</evidence>
<dbReference type="EMBL" id="JAPWDV010000001">
    <property type="protein sequence ID" value="KAJ6224877.1"/>
    <property type="molecule type" value="Genomic_DNA"/>
</dbReference>
<evidence type="ECO:0000256" key="2">
    <source>
        <dbReference type="ARBA" id="ARBA00013064"/>
    </source>
</evidence>
<dbReference type="GO" id="GO:0004725">
    <property type="term" value="F:protein tyrosine phosphatase activity"/>
    <property type="evidence" value="ECO:0007669"/>
    <property type="project" value="UniProtKB-EC"/>
</dbReference>
<evidence type="ECO:0000259" key="5">
    <source>
        <dbReference type="PROSITE" id="PS50054"/>
    </source>
</evidence>
<protein>
    <recommendedName>
        <fullName evidence="2">protein-tyrosine-phosphatase</fullName>
        <ecNumber evidence="2">3.1.3.48</ecNumber>
    </recommendedName>
</protein>
<evidence type="ECO:0000256" key="1">
    <source>
        <dbReference type="ARBA" id="ARBA00007315"/>
    </source>
</evidence>
<dbReference type="InterPro" id="IPR016130">
    <property type="entry name" value="Tyr_Pase_AS"/>
</dbReference>
<dbReference type="PROSITE" id="PS50054">
    <property type="entry name" value="TYR_PHOSPHATASE_DUAL"/>
    <property type="match status" value="1"/>
</dbReference>
<keyword evidence="4" id="KW-0904">Protein phosphatase</keyword>
<dbReference type="SUPFAM" id="SSF52799">
    <property type="entry name" value="(Phosphotyrosine protein) phosphatases II"/>
    <property type="match status" value="2"/>
</dbReference>
<dbReference type="InterPro" id="IPR044506">
    <property type="entry name" value="CDC14_C"/>
</dbReference>
<dbReference type="Pfam" id="PF14671">
    <property type="entry name" value="DSPn"/>
    <property type="match status" value="1"/>
</dbReference>
<dbReference type="CDD" id="cd17657">
    <property type="entry name" value="CDC14_N"/>
    <property type="match status" value="1"/>
</dbReference>
<comment type="caution">
    <text evidence="7">The sequence shown here is derived from an EMBL/GenBank/DDBJ whole genome shotgun (WGS) entry which is preliminary data.</text>
</comment>
<dbReference type="OMA" id="KVECHIV"/>
<dbReference type="InterPro" id="IPR029021">
    <property type="entry name" value="Prot-tyrosine_phosphatase-like"/>
</dbReference>
<gene>
    <name evidence="7" type="ORF">RDWZM_003422</name>
</gene>
<dbReference type="AlphaFoldDB" id="A0A9Q0MI98"/>
<dbReference type="PANTHER" id="PTHR23339">
    <property type="entry name" value="TYROSINE SPECIFIC PROTEIN PHOSPHATASE AND DUAL SPECIFICITY PROTEIN PHOSPHATASE"/>
    <property type="match status" value="1"/>
</dbReference>
<dbReference type="InterPro" id="IPR000387">
    <property type="entry name" value="Tyr_Pase_dom"/>
</dbReference>
<name>A0A9Q0MI98_BLOTA</name>
<feature type="domain" description="Tyrosine-protein phosphatase" evidence="5">
    <location>
        <begin position="188"/>
        <end position="344"/>
    </location>
</feature>
<keyword evidence="8" id="KW-1185">Reference proteome</keyword>
<dbReference type="FunFam" id="3.90.190.10:FF:000006">
    <property type="entry name" value="Dual specificity protein phosphatase CDC14B"/>
    <property type="match status" value="1"/>
</dbReference>
<dbReference type="SMART" id="SM00195">
    <property type="entry name" value="DSPc"/>
    <property type="match status" value="1"/>
</dbReference>
<evidence type="ECO:0000313" key="8">
    <source>
        <dbReference type="Proteomes" id="UP001142055"/>
    </source>
</evidence>
<evidence type="ECO:0000313" key="7">
    <source>
        <dbReference type="EMBL" id="KAJ6224877.1"/>
    </source>
</evidence>
<evidence type="ECO:0000256" key="3">
    <source>
        <dbReference type="ARBA" id="ARBA00022801"/>
    </source>
</evidence>
<proteinExistence type="inferred from homology"/>
<dbReference type="EC" id="3.1.3.48" evidence="2"/>
<feature type="domain" description="Tyrosine specific protein phosphatases" evidence="6">
    <location>
        <begin position="267"/>
        <end position="329"/>
    </location>
</feature>
<dbReference type="Gene3D" id="3.90.190.10">
    <property type="entry name" value="Protein tyrosine phosphatase superfamily"/>
    <property type="match status" value="2"/>
</dbReference>
<dbReference type="InterPro" id="IPR020422">
    <property type="entry name" value="TYR_PHOSPHATASE_DUAL_dom"/>
</dbReference>
<dbReference type="Proteomes" id="UP001142055">
    <property type="component" value="Chromosome 1"/>
</dbReference>
<evidence type="ECO:0000259" key="6">
    <source>
        <dbReference type="PROSITE" id="PS50056"/>
    </source>
</evidence>
<accession>A0A9Q0MI98</accession>
<reference evidence="7" key="1">
    <citation type="submission" date="2022-12" db="EMBL/GenBank/DDBJ databases">
        <title>Genome assemblies of Blomia tropicalis.</title>
        <authorList>
            <person name="Cui Y."/>
        </authorList>
    </citation>
    <scope>NUCLEOTIDE SEQUENCE</scope>
    <source>
        <tissue evidence="7">Adult mites</tissue>
    </source>
</reference>
<sequence length="520" mass="59664">MTSVDYVKERSLHFSELLGGRLYFATVTEVKLKQFMKKSTPNVQFICTDNEFVYQSFNQDFGPLNLGLLYLYCKKLDTIYKKKDAVVHLTSIDKEKRANSAYLVGSYCIICHQHKPDEVLKKLIETSTSYLAYKQFASFVHAGFDACRYFLTLEDCFWGIFKGIQCKFFNIEQFNIKDYQYYEKVENGDLNWIVPEKIIAFCDPQTYSGSLANSIDFYVNYFQLNNVRTIIRLNKSTYDRKRFISNGIDHYDLIFLDGSAPSDYLMNEFLKICEESSGAVAVHCKAGLGRTGTLIACYLMKHYRFSSQEATAWIRICRPGSIIGYQQKWLEKKQTLLWSLYDQSRDKTSFDANVSNGNVLDSNANNLTPINVVKCHITNSTEDNMNANNDDLQQTNLRLSKLITEFDNIDFNDCLRHGFESSRKQRQNKLSNSMTQGDYLNEIKLIRKNAATSKPLNMTTTTRLAISKPVTRSSAKCLDSNNNNINIFNKSPNTDPNSLTLYGKRVSKHPSSVLSRALPH</sequence>
<dbReference type="CDD" id="cd14499">
    <property type="entry name" value="CDC14_C"/>
    <property type="match status" value="1"/>
</dbReference>
<comment type="similarity">
    <text evidence="1">Belongs to the protein-tyrosine phosphatase family. Non-receptor class CDC14 subfamily.</text>
</comment>
<dbReference type="PROSITE" id="PS00383">
    <property type="entry name" value="TYR_PHOSPHATASE_1"/>
    <property type="match status" value="1"/>
</dbReference>
<dbReference type="PROSITE" id="PS50056">
    <property type="entry name" value="TYR_PHOSPHATASE_2"/>
    <property type="match status" value="1"/>
</dbReference>